<protein>
    <recommendedName>
        <fullName evidence="1">DUF1618 domain-containing protein</fullName>
    </recommendedName>
</protein>
<proteinExistence type="predicted"/>
<dbReference type="eggNOG" id="ENOG502R408">
    <property type="taxonomic scope" value="Eukaryota"/>
</dbReference>
<reference evidence="2" key="3">
    <citation type="submission" date="2015-04" db="UniProtKB">
        <authorList>
            <consortium name="EnsemblPlants"/>
        </authorList>
    </citation>
    <scope>IDENTIFICATION</scope>
</reference>
<dbReference type="AlphaFoldDB" id="A0A0D9UY40"/>
<organism evidence="2 3">
    <name type="scientific">Leersia perrieri</name>
    <dbReference type="NCBI Taxonomy" id="77586"/>
    <lineage>
        <taxon>Eukaryota</taxon>
        <taxon>Viridiplantae</taxon>
        <taxon>Streptophyta</taxon>
        <taxon>Embryophyta</taxon>
        <taxon>Tracheophyta</taxon>
        <taxon>Spermatophyta</taxon>
        <taxon>Magnoliopsida</taxon>
        <taxon>Liliopsida</taxon>
        <taxon>Poales</taxon>
        <taxon>Poaceae</taxon>
        <taxon>BOP clade</taxon>
        <taxon>Oryzoideae</taxon>
        <taxon>Oryzeae</taxon>
        <taxon>Oryzinae</taxon>
        <taxon>Leersia</taxon>
    </lineage>
</organism>
<feature type="domain" description="DUF1618" evidence="1">
    <location>
        <begin position="296"/>
        <end position="417"/>
    </location>
</feature>
<dbReference type="InterPro" id="IPR011676">
    <property type="entry name" value="DUF1618"/>
</dbReference>
<keyword evidence="3" id="KW-1185">Reference proteome</keyword>
<evidence type="ECO:0000313" key="3">
    <source>
        <dbReference type="Proteomes" id="UP000032180"/>
    </source>
</evidence>
<reference evidence="3" key="2">
    <citation type="submission" date="2013-12" db="EMBL/GenBank/DDBJ databases">
        <authorList>
            <person name="Yu Y."/>
            <person name="Lee S."/>
            <person name="de Baynast K."/>
            <person name="Wissotski M."/>
            <person name="Liu L."/>
            <person name="Talag J."/>
            <person name="Goicoechea J."/>
            <person name="Angelova A."/>
            <person name="Jetty R."/>
            <person name="Kudrna D."/>
            <person name="Golser W."/>
            <person name="Rivera L."/>
            <person name="Zhang J."/>
            <person name="Wing R."/>
        </authorList>
    </citation>
    <scope>NUCLEOTIDE SEQUENCE</scope>
</reference>
<dbReference type="EnsemblPlants" id="LPERR01G06430.1">
    <property type="protein sequence ID" value="LPERR01G06430.1"/>
    <property type="gene ID" value="LPERR01G06430"/>
</dbReference>
<dbReference type="Gramene" id="LPERR01G06430.1">
    <property type="protein sequence ID" value="LPERR01G06430.1"/>
    <property type="gene ID" value="LPERR01G06430"/>
</dbReference>
<accession>A0A0D9UY40</accession>
<evidence type="ECO:0000259" key="1">
    <source>
        <dbReference type="Pfam" id="PF07762"/>
    </source>
</evidence>
<dbReference type="Pfam" id="PF07762">
    <property type="entry name" value="DUF1618"/>
    <property type="match status" value="1"/>
</dbReference>
<sequence>MPISTAELAMADAAHQKPKFRGTAIPIAETRRIPSAKLITAAVRSPSASMRPAGTDKRLISSTEVRGLVPSKRSSPASSIEDEDAIASYPTWVILHRVGARRDSFDGDGTTSAVSYTSSGEQISVSLELAKPPRTSLLTLDWPQGPHPSEGTTSYPQVIAADRNLVLLEINSEAKYPHPAAMDHFVYKAGGGGEPSLTRLPVCYWKGTSNRGNPRPRIMSRVATGILCRSNDFVVAELEGKAGPCAVDIYLWYSGSDRWKVFRDVYISNANTDVSADLCWWSTDAVLPYRRGYLIWIDYFRGMIVGKIDSTEKPLVWYVPFPINPVRGNTYDSDYGRGYPETSRSLCDTRDGIKFISIDRCGSSFSITLWSWCGDQTWRKDSKLDADQFFDLDSENCFPNVQPEFPVVDVENPYVVYFLLNEGLDLDATTLMIKVHIKKKILVDCTRLNGSSSSNNSYMAARLMSKGFSFISSTMPSYLSRRTMKSGRCC</sequence>
<dbReference type="PANTHER" id="PTHR33074:SF75">
    <property type="entry name" value="OS01G0189800 PROTEIN"/>
    <property type="match status" value="1"/>
</dbReference>
<name>A0A0D9UY40_9ORYZ</name>
<reference evidence="2 3" key="1">
    <citation type="submission" date="2012-08" db="EMBL/GenBank/DDBJ databases">
        <title>Oryza genome evolution.</title>
        <authorList>
            <person name="Wing R.A."/>
        </authorList>
    </citation>
    <scope>NUCLEOTIDE SEQUENCE</scope>
</reference>
<evidence type="ECO:0000313" key="2">
    <source>
        <dbReference type="EnsemblPlants" id="LPERR01G06430.1"/>
    </source>
</evidence>
<dbReference type="HOGENOM" id="CLU_040975_0_0_1"/>
<dbReference type="PANTHER" id="PTHR33074">
    <property type="entry name" value="EXPRESSED PROTEIN-RELATED"/>
    <property type="match status" value="1"/>
</dbReference>
<dbReference type="Proteomes" id="UP000032180">
    <property type="component" value="Chromosome 1"/>
</dbReference>